<dbReference type="OrthoDB" id="10264306at2759"/>
<dbReference type="InterPro" id="IPR015424">
    <property type="entry name" value="PyrdxlP-dep_Trfase"/>
</dbReference>
<reference evidence="2" key="1">
    <citation type="journal article" date="2014" name="Science">
        <title>The coffee genome provides insight into the convergent evolution of caffeine biosynthesis.</title>
        <authorList>
            <person name="Denoeud F."/>
            <person name="Carretero-Paulet L."/>
            <person name="Dereeper A."/>
            <person name="Droc G."/>
            <person name="Guyot R."/>
            <person name="Pietrella M."/>
            <person name="Zheng C."/>
            <person name="Alberti A."/>
            <person name="Anthony F."/>
            <person name="Aprea G."/>
            <person name="Aury J.M."/>
            <person name="Bento P."/>
            <person name="Bernard M."/>
            <person name="Bocs S."/>
            <person name="Campa C."/>
            <person name="Cenci A."/>
            <person name="Combes M.C."/>
            <person name="Crouzillat D."/>
            <person name="Da Silva C."/>
            <person name="Daddiego L."/>
            <person name="De Bellis F."/>
            <person name="Dussert S."/>
            <person name="Garsmeur O."/>
            <person name="Gayraud T."/>
            <person name="Guignon V."/>
            <person name="Jahn K."/>
            <person name="Jamilloux V."/>
            <person name="Joet T."/>
            <person name="Labadie K."/>
            <person name="Lan T."/>
            <person name="Leclercq J."/>
            <person name="Lepelley M."/>
            <person name="Leroy T."/>
            <person name="Li L.T."/>
            <person name="Librado P."/>
            <person name="Lopez L."/>
            <person name="Munoz A."/>
            <person name="Noel B."/>
            <person name="Pallavicini A."/>
            <person name="Perrotta G."/>
            <person name="Poncet V."/>
            <person name="Pot D."/>
            <person name="Priyono X."/>
            <person name="Rigoreau M."/>
            <person name="Rouard M."/>
            <person name="Rozas J."/>
            <person name="Tranchant-Dubreuil C."/>
            <person name="VanBuren R."/>
            <person name="Zhang Q."/>
            <person name="Andrade A.C."/>
            <person name="Argout X."/>
            <person name="Bertrand B."/>
            <person name="de Kochko A."/>
            <person name="Graziosi G."/>
            <person name="Henry R.J."/>
            <person name="Jayarama X."/>
            <person name="Ming R."/>
            <person name="Nagai C."/>
            <person name="Rounsley S."/>
            <person name="Sankoff D."/>
            <person name="Giuliano G."/>
            <person name="Albert V.A."/>
            <person name="Wincker P."/>
            <person name="Lashermes P."/>
        </authorList>
    </citation>
    <scope>NUCLEOTIDE SEQUENCE [LARGE SCALE GENOMIC DNA]</scope>
    <source>
        <strain evidence="2">cv. DH200-94</strain>
    </source>
</reference>
<dbReference type="STRING" id="49390.A0A068VJI9"/>
<dbReference type="SUPFAM" id="SSF53383">
    <property type="entry name" value="PLP-dependent transferases"/>
    <property type="match status" value="1"/>
</dbReference>
<gene>
    <name evidence="1" type="ORF">GSCOC_T00002079001</name>
</gene>
<dbReference type="PANTHER" id="PTHR14237:SF88">
    <property type="entry name" value="PYRIDOXAL PHOSPHATE (PLP)-DEPENDENT TRANSFERASES SUPERFAMILY PROTEIN"/>
    <property type="match status" value="1"/>
</dbReference>
<evidence type="ECO:0000313" key="1">
    <source>
        <dbReference type="EMBL" id="CDP19843.1"/>
    </source>
</evidence>
<organism evidence="1 2">
    <name type="scientific">Coffea canephora</name>
    <name type="common">Robusta coffee</name>
    <dbReference type="NCBI Taxonomy" id="49390"/>
    <lineage>
        <taxon>Eukaryota</taxon>
        <taxon>Viridiplantae</taxon>
        <taxon>Streptophyta</taxon>
        <taxon>Embryophyta</taxon>
        <taxon>Tracheophyta</taxon>
        <taxon>Spermatophyta</taxon>
        <taxon>Magnoliopsida</taxon>
        <taxon>eudicotyledons</taxon>
        <taxon>Gunneridae</taxon>
        <taxon>Pentapetalae</taxon>
        <taxon>asterids</taxon>
        <taxon>lamiids</taxon>
        <taxon>Gentianales</taxon>
        <taxon>Rubiaceae</taxon>
        <taxon>Ixoroideae</taxon>
        <taxon>Gardenieae complex</taxon>
        <taxon>Bertiereae - Coffeeae clade</taxon>
        <taxon>Coffeeae</taxon>
        <taxon>Coffea</taxon>
    </lineage>
</organism>
<dbReference type="EMBL" id="HG739810">
    <property type="protein sequence ID" value="CDP19843.1"/>
    <property type="molecule type" value="Genomic_DNA"/>
</dbReference>
<sequence length="136" mass="15510">MGSFGLSLFRPDFLICSFYKVIGENPTGFGCLCVKRSTVQILEASTGTGIVSMQFRCLDHVDSLGLMLISSRGRYLINWLVSAIVKLQHPNRLDNFPLVKIYGPRIKFDRGPALSFNIYDWKGEKHWVFTQHLVLR</sequence>
<evidence type="ECO:0000313" key="2">
    <source>
        <dbReference type="Proteomes" id="UP000295252"/>
    </source>
</evidence>
<proteinExistence type="predicted"/>
<dbReference type="InParanoid" id="A0A068VJI9"/>
<dbReference type="Gramene" id="CDP19843">
    <property type="protein sequence ID" value="CDP19843"/>
    <property type="gene ID" value="GSCOC_T00002079001"/>
</dbReference>
<dbReference type="AlphaFoldDB" id="A0A068VJI9"/>
<dbReference type="PhylomeDB" id="A0A068VJI9"/>
<protein>
    <submittedName>
        <fullName evidence="1">DH200=94 genomic scaffold, scaffold_726</fullName>
    </submittedName>
</protein>
<accession>A0A068VJI9</accession>
<name>A0A068VJI9_COFCA</name>
<keyword evidence="2" id="KW-1185">Reference proteome</keyword>
<dbReference type="Proteomes" id="UP000295252">
    <property type="component" value="Unassembled WGS sequence"/>
</dbReference>
<dbReference type="PANTHER" id="PTHR14237">
    <property type="entry name" value="MOLYBDOPTERIN COFACTOR SULFURASE MOSC"/>
    <property type="match status" value="1"/>
</dbReference>